<accession>A0A5R9GMG0</accession>
<dbReference type="Gene3D" id="3.40.50.2300">
    <property type="match status" value="1"/>
</dbReference>
<dbReference type="SMART" id="SM00448">
    <property type="entry name" value="REC"/>
    <property type="match status" value="1"/>
</dbReference>
<evidence type="ECO:0000313" key="5">
    <source>
        <dbReference type="EMBL" id="TLS67571.1"/>
    </source>
</evidence>
<evidence type="ECO:0000256" key="3">
    <source>
        <dbReference type="PROSITE-ProRule" id="PRU00169"/>
    </source>
</evidence>
<dbReference type="Pfam" id="PF00072">
    <property type="entry name" value="Response_reg"/>
    <property type="match status" value="1"/>
</dbReference>
<keyword evidence="1 3" id="KW-0597">Phosphoprotein</keyword>
<dbReference type="EMBL" id="VBRY01000005">
    <property type="protein sequence ID" value="TLS67571.1"/>
    <property type="molecule type" value="Genomic_DNA"/>
</dbReference>
<dbReference type="InterPro" id="IPR001789">
    <property type="entry name" value="Sig_transdc_resp-reg_receiver"/>
</dbReference>
<gene>
    <name evidence="5" type="ORF">FEF65_06550</name>
</gene>
<feature type="domain" description="Response regulatory" evidence="4">
    <location>
        <begin position="3"/>
        <end position="118"/>
    </location>
</feature>
<dbReference type="InterPro" id="IPR011006">
    <property type="entry name" value="CheY-like_superfamily"/>
</dbReference>
<dbReference type="OrthoDB" id="5297299at2"/>
<protein>
    <submittedName>
        <fullName evidence="5">Response regulator</fullName>
    </submittedName>
</protein>
<keyword evidence="6" id="KW-1185">Reference proteome</keyword>
<dbReference type="PANTHER" id="PTHR45339:SF1">
    <property type="entry name" value="HYBRID SIGNAL TRANSDUCTION HISTIDINE KINASE J"/>
    <property type="match status" value="1"/>
</dbReference>
<dbReference type="GO" id="GO:0000160">
    <property type="term" value="P:phosphorelay signal transduction system"/>
    <property type="evidence" value="ECO:0007669"/>
    <property type="project" value="UniProtKB-KW"/>
</dbReference>
<dbReference type="PROSITE" id="PS50110">
    <property type="entry name" value="RESPONSE_REGULATORY"/>
    <property type="match status" value="1"/>
</dbReference>
<dbReference type="SUPFAM" id="SSF52172">
    <property type="entry name" value="CheY-like"/>
    <property type="match status" value="1"/>
</dbReference>
<evidence type="ECO:0000313" key="6">
    <source>
        <dbReference type="Proteomes" id="UP000306585"/>
    </source>
</evidence>
<dbReference type="RefSeq" id="WP_138239004.1">
    <property type="nucleotide sequence ID" value="NZ_VBRY01000005.1"/>
</dbReference>
<proteinExistence type="predicted"/>
<dbReference type="Proteomes" id="UP000306585">
    <property type="component" value="Unassembled WGS sequence"/>
</dbReference>
<evidence type="ECO:0000256" key="2">
    <source>
        <dbReference type="ARBA" id="ARBA00023012"/>
    </source>
</evidence>
<organism evidence="5 6">
    <name type="scientific">Mariprofundus erugo</name>
    <dbReference type="NCBI Taxonomy" id="2528639"/>
    <lineage>
        <taxon>Bacteria</taxon>
        <taxon>Pseudomonadati</taxon>
        <taxon>Pseudomonadota</taxon>
        <taxon>Candidatius Mariprofundia</taxon>
        <taxon>Mariprofundales</taxon>
        <taxon>Mariprofundaceae</taxon>
        <taxon>Mariprofundus</taxon>
    </lineage>
</organism>
<evidence type="ECO:0000256" key="1">
    <source>
        <dbReference type="ARBA" id="ARBA00022553"/>
    </source>
</evidence>
<sequence length="120" mass="12995">MTCVLVVDDNAMNLELVTDVLELEGFEVVSAATGEEGVELVRQKPPDLVLMDLRMPGISGLEALEIIRADGFTTLPVVVLTASVMKGERERLLELGFDGFMQKPIDPGTFAQEVASFIKG</sequence>
<reference evidence="5 6" key="1">
    <citation type="journal article" date="2019" name="Appl. Environ. Microbiol.">
        <title>Environmental Evidence and Genomic Insight of Iron-oxidizing Bacteria Preference Towards More Corrosion Resistant Stainless Steel at Higher Salinities.</title>
        <authorList>
            <person name="Garrison C.E."/>
            <person name="Price K.A."/>
            <person name="Field E.K."/>
        </authorList>
    </citation>
    <scope>NUCLEOTIDE SEQUENCE [LARGE SCALE GENOMIC DNA]</scope>
    <source>
        <strain evidence="5 6">P3</strain>
    </source>
</reference>
<evidence type="ECO:0000259" key="4">
    <source>
        <dbReference type="PROSITE" id="PS50110"/>
    </source>
</evidence>
<dbReference type="AlphaFoldDB" id="A0A5R9GMG0"/>
<comment type="caution">
    <text evidence="5">The sequence shown here is derived from an EMBL/GenBank/DDBJ whole genome shotgun (WGS) entry which is preliminary data.</text>
</comment>
<feature type="modified residue" description="4-aspartylphosphate" evidence="3">
    <location>
        <position position="52"/>
    </location>
</feature>
<dbReference type="PANTHER" id="PTHR45339">
    <property type="entry name" value="HYBRID SIGNAL TRANSDUCTION HISTIDINE KINASE J"/>
    <property type="match status" value="1"/>
</dbReference>
<name>A0A5R9GMG0_9PROT</name>
<keyword evidence="2" id="KW-0902">Two-component regulatory system</keyword>